<dbReference type="AlphaFoldDB" id="A0AAE6EH51"/>
<protein>
    <submittedName>
        <fullName evidence="1">Uncharacterized protein</fullName>
    </submittedName>
</protein>
<accession>A0AAE6EH51</accession>
<sequence>MGEKLGCHFVGHGEKTEKSRCSSAPSRPFDTAALLSEQRQLSGIVPQFSERLYRLAQMNSAQF</sequence>
<organism evidence="1 2">
    <name type="scientific">Agrobacterium tumefaciens</name>
    <dbReference type="NCBI Taxonomy" id="358"/>
    <lineage>
        <taxon>Bacteria</taxon>
        <taxon>Pseudomonadati</taxon>
        <taxon>Pseudomonadota</taxon>
        <taxon>Alphaproteobacteria</taxon>
        <taxon>Hyphomicrobiales</taxon>
        <taxon>Rhizobiaceae</taxon>
        <taxon>Rhizobium/Agrobacterium group</taxon>
        <taxon>Agrobacterium</taxon>
        <taxon>Agrobacterium tumefaciens complex</taxon>
    </lineage>
</organism>
<proteinExistence type="predicted"/>
<name>A0AAE6EH51_AGRTU</name>
<reference evidence="1 2" key="1">
    <citation type="submission" date="2019-04" db="EMBL/GenBank/DDBJ databases">
        <title>Complete genome sequence of Agrobacterium tumefaciens CFBP5877.</title>
        <authorList>
            <person name="Huang Y.-Y."/>
            <person name="Chiang H.-Y."/>
            <person name="Chou L."/>
            <person name="Lai E.-M."/>
            <person name="Kuo C.-H."/>
        </authorList>
    </citation>
    <scope>NUCLEOTIDE SEQUENCE [LARGE SCALE GENOMIC DNA]</scope>
    <source>
        <strain evidence="1 2">CFBP5877</strain>
    </source>
</reference>
<evidence type="ECO:0000313" key="2">
    <source>
        <dbReference type="Proteomes" id="UP000298579"/>
    </source>
</evidence>
<dbReference type="Proteomes" id="UP000298579">
    <property type="component" value="Chromosome linear"/>
</dbReference>
<dbReference type="EMBL" id="CP039898">
    <property type="protein sequence ID" value="QCL81618.1"/>
    <property type="molecule type" value="Genomic_DNA"/>
</dbReference>
<gene>
    <name evidence="1" type="ORF">CFBP5877_21185</name>
</gene>
<evidence type="ECO:0000313" key="1">
    <source>
        <dbReference type="EMBL" id="QCL81618.1"/>
    </source>
</evidence>